<reference evidence="2" key="1">
    <citation type="journal article" date="2019" name="Int. J. Syst. Evol. Microbiol.">
        <title>The Global Catalogue of Microorganisms (GCM) 10K type strain sequencing project: providing services to taxonomists for standard genome sequencing and annotation.</title>
        <authorList>
            <consortium name="The Broad Institute Genomics Platform"/>
            <consortium name="The Broad Institute Genome Sequencing Center for Infectious Disease"/>
            <person name="Wu L."/>
            <person name="Ma J."/>
        </authorList>
    </citation>
    <scope>NUCLEOTIDE SEQUENCE [LARGE SCALE GENOMIC DNA]</scope>
    <source>
        <strain evidence="2">JCM 16949</strain>
    </source>
</reference>
<dbReference type="Proteomes" id="UP001501004">
    <property type="component" value="Unassembled WGS sequence"/>
</dbReference>
<comment type="caution">
    <text evidence="1">The sequence shown here is derived from an EMBL/GenBank/DDBJ whole genome shotgun (WGS) entry which is preliminary data.</text>
</comment>
<sequence length="187" mass="20370">MEAFEQFVALAMETEGLVVSGALKFPVRRQTRKAGYAEFQTHGFEVDLIGANRERLVLATVKSFFGSRGVVAEQVSGESPTHSGWYALLNNPDVRGAVTRSAAERFGYDVNQLEIRLYVGRFAGGHEQRVRAWCDSQLVGGSPIRVVGAHEVVDIVRKVATSTTYRDNPVLATLKVLTATGSLVTGK</sequence>
<dbReference type="RefSeq" id="WP_344754689.1">
    <property type="nucleotide sequence ID" value="NZ_BAABAE010000003.1"/>
</dbReference>
<keyword evidence="2" id="KW-1185">Reference proteome</keyword>
<organism evidence="1 2">
    <name type="scientific">Leifsonella bigeumensis</name>
    <dbReference type="NCBI Taxonomy" id="433643"/>
    <lineage>
        <taxon>Bacteria</taxon>
        <taxon>Bacillati</taxon>
        <taxon>Actinomycetota</taxon>
        <taxon>Actinomycetes</taxon>
        <taxon>Micrococcales</taxon>
        <taxon>Microbacteriaceae</taxon>
        <taxon>Leifsonella</taxon>
    </lineage>
</organism>
<evidence type="ECO:0000313" key="1">
    <source>
        <dbReference type="EMBL" id="GAA3737617.1"/>
    </source>
</evidence>
<protein>
    <recommendedName>
        <fullName evidence="3">Restriction endonuclease type IV Mrr domain-containing protein</fullName>
    </recommendedName>
</protein>
<dbReference type="EMBL" id="BAABAE010000003">
    <property type="protein sequence ID" value="GAA3737617.1"/>
    <property type="molecule type" value="Genomic_DNA"/>
</dbReference>
<name>A0ABP7FE93_9MICO</name>
<proteinExistence type="predicted"/>
<accession>A0ABP7FE93</accession>
<evidence type="ECO:0000313" key="2">
    <source>
        <dbReference type="Proteomes" id="UP001501004"/>
    </source>
</evidence>
<evidence type="ECO:0008006" key="3">
    <source>
        <dbReference type="Google" id="ProtNLM"/>
    </source>
</evidence>
<gene>
    <name evidence="1" type="ORF">GCM10022239_11670</name>
</gene>